<feature type="transmembrane region" description="Helical" evidence="1">
    <location>
        <begin position="127"/>
        <end position="145"/>
    </location>
</feature>
<dbReference type="EMBL" id="BKCJ011159868">
    <property type="protein sequence ID" value="GFC96389.1"/>
    <property type="molecule type" value="Genomic_DNA"/>
</dbReference>
<evidence type="ECO:0000313" key="2">
    <source>
        <dbReference type="EMBL" id="GFC96389.1"/>
    </source>
</evidence>
<comment type="caution">
    <text evidence="2">The sequence shown here is derived from an EMBL/GenBank/DDBJ whole genome shotgun (WGS) entry which is preliminary data.</text>
</comment>
<keyword evidence="1" id="KW-0472">Membrane</keyword>
<keyword evidence="1" id="KW-1133">Transmembrane helix</keyword>
<name>A0A699SGJ8_TANCI</name>
<evidence type="ECO:0000256" key="1">
    <source>
        <dbReference type="SAM" id="Phobius"/>
    </source>
</evidence>
<gene>
    <name evidence="2" type="ORF">Tci_868359</name>
</gene>
<feature type="transmembrane region" description="Helical" evidence="1">
    <location>
        <begin position="94"/>
        <end position="121"/>
    </location>
</feature>
<sequence length="146" mass="15782">RWCSSCDNCIILFVSIRVPDFIIGQLYGQLSTKLLCVLVSGYQLDCGEHMVIPDIMPIISPEKVSCYLKAGLDSTRWDLLFLMQWKGLKIYKRLALDVLAVCLPFAEAVNLGLAATVGGVIDVSELLLVLLTLALGLGGAAPVTIA</sequence>
<proteinExistence type="predicted"/>
<feature type="non-terminal residue" evidence="2">
    <location>
        <position position="1"/>
    </location>
</feature>
<accession>A0A699SGJ8</accession>
<reference evidence="2" key="1">
    <citation type="journal article" date="2019" name="Sci. Rep.">
        <title>Draft genome of Tanacetum cinerariifolium, the natural source of mosquito coil.</title>
        <authorList>
            <person name="Yamashiro T."/>
            <person name="Shiraishi A."/>
            <person name="Satake H."/>
            <person name="Nakayama K."/>
        </authorList>
    </citation>
    <scope>NUCLEOTIDE SEQUENCE</scope>
</reference>
<keyword evidence="1" id="KW-0812">Transmembrane</keyword>
<protein>
    <submittedName>
        <fullName evidence="2">Uncharacterized protein</fullName>
    </submittedName>
</protein>
<dbReference type="AlphaFoldDB" id="A0A699SGJ8"/>
<organism evidence="2">
    <name type="scientific">Tanacetum cinerariifolium</name>
    <name type="common">Dalmatian daisy</name>
    <name type="synonym">Chrysanthemum cinerariifolium</name>
    <dbReference type="NCBI Taxonomy" id="118510"/>
    <lineage>
        <taxon>Eukaryota</taxon>
        <taxon>Viridiplantae</taxon>
        <taxon>Streptophyta</taxon>
        <taxon>Embryophyta</taxon>
        <taxon>Tracheophyta</taxon>
        <taxon>Spermatophyta</taxon>
        <taxon>Magnoliopsida</taxon>
        <taxon>eudicotyledons</taxon>
        <taxon>Gunneridae</taxon>
        <taxon>Pentapetalae</taxon>
        <taxon>asterids</taxon>
        <taxon>campanulids</taxon>
        <taxon>Asterales</taxon>
        <taxon>Asteraceae</taxon>
        <taxon>Asteroideae</taxon>
        <taxon>Anthemideae</taxon>
        <taxon>Anthemidinae</taxon>
        <taxon>Tanacetum</taxon>
    </lineage>
</organism>